<evidence type="ECO:0000313" key="12">
    <source>
        <dbReference type="Proteomes" id="UP001055420"/>
    </source>
</evidence>
<evidence type="ECO:0000256" key="4">
    <source>
        <dbReference type="ARBA" id="ARBA00022801"/>
    </source>
</evidence>
<dbReference type="Proteomes" id="UP001055420">
    <property type="component" value="Plasmid unnamed"/>
</dbReference>
<evidence type="ECO:0000256" key="5">
    <source>
        <dbReference type="ARBA" id="ARBA00023125"/>
    </source>
</evidence>
<keyword evidence="6" id="KW-0234">DNA repair</keyword>
<keyword evidence="11" id="KW-0614">Plasmid</keyword>
<geneLocation type="plasmid" evidence="11 12">
    <name>unnamed</name>
</geneLocation>
<comment type="similarity">
    <text evidence="2">Belongs to the FPG family.</text>
</comment>
<dbReference type="Pfam" id="PF01149">
    <property type="entry name" value="Fapy_DNA_glyco"/>
    <property type="match status" value="1"/>
</dbReference>
<keyword evidence="3" id="KW-0227">DNA damage</keyword>
<sequence>MFCSKLIKSCIILLLSEFENQLAMPEVPELNLVGLTLQKHFKGQKFKRIEVLWKKRVKASEEEFNETLKGATLKSVTRNGKELHLKFDNDAILGIHMMLTGKMILMPTDQDLRNPIFELTFENGAGIVVLDGLGQAKPILNPEVPAVPDIMGDDFTGEYLAKVLAKAGGKIKEVIQNQKWIRGIGSAYADEILWAAKISPFSVAKNIPADKVEDLYKAIRDVTVEATAQLEQLKTSDDVFEMENKDHRFVHNPKKTHSPEGEEIIVGKIGSGRTYYTKSQTLY</sequence>
<keyword evidence="4" id="KW-0378">Hydrolase</keyword>
<evidence type="ECO:0000256" key="3">
    <source>
        <dbReference type="ARBA" id="ARBA00022763"/>
    </source>
</evidence>
<proteinExistence type="inferred from homology"/>
<keyword evidence="9" id="KW-0326">Glycosidase</keyword>
<dbReference type="PROSITE" id="PS51068">
    <property type="entry name" value="FPG_CAT"/>
    <property type="match status" value="1"/>
</dbReference>
<reference evidence="11" key="1">
    <citation type="submission" date="2022-06" db="EMBL/GenBank/DDBJ databases">
        <title>Novel species in genus Dyadobacter.</title>
        <authorList>
            <person name="Ma C."/>
        </authorList>
    </citation>
    <scope>NUCLEOTIDE SEQUENCE</scope>
    <source>
        <strain evidence="11">CY22</strain>
        <plasmid evidence="11">unnamed</plasmid>
    </source>
</reference>
<dbReference type="Gene3D" id="3.20.190.10">
    <property type="entry name" value="MutM-like, N-terminal"/>
    <property type="match status" value="1"/>
</dbReference>
<dbReference type="InterPro" id="IPR015886">
    <property type="entry name" value="H2TH_FPG"/>
</dbReference>
<evidence type="ECO:0000259" key="10">
    <source>
        <dbReference type="PROSITE" id="PS51068"/>
    </source>
</evidence>
<feature type="domain" description="Formamidopyrimidine-DNA glycosylase catalytic" evidence="10">
    <location>
        <begin position="25"/>
        <end position="124"/>
    </location>
</feature>
<dbReference type="Gene3D" id="1.10.8.50">
    <property type="match status" value="1"/>
</dbReference>
<evidence type="ECO:0000256" key="1">
    <source>
        <dbReference type="ARBA" id="ARBA00001668"/>
    </source>
</evidence>
<dbReference type="InterPro" id="IPR035937">
    <property type="entry name" value="FPG_N"/>
</dbReference>
<evidence type="ECO:0000256" key="9">
    <source>
        <dbReference type="ARBA" id="ARBA00023295"/>
    </source>
</evidence>
<name>A0ABY5E751_9BACT</name>
<protein>
    <recommendedName>
        <fullName evidence="10">Formamidopyrimidine-DNA glycosylase catalytic domain-containing protein</fullName>
    </recommendedName>
</protein>
<dbReference type="SUPFAM" id="SSF46946">
    <property type="entry name" value="S13-like H2TH domain"/>
    <property type="match status" value="1"/>
</dbReference>
<accession>A0ABY5E751</accession>
<dbReference type="PANTHER" id="PTHR22993">
    <property type="entry name" value="FORMAMIDOPYRIMIDINE-DNA GLYCOSYLASE"/>
    <property type="match status" value="1"/>
</dbReference>
<evidence type="ECO:0000256" key="8">
    <source>
        <dbReference type="ARBA" id="ARBA00023268"/>
    </source>
</evidence>
<comment type="catalytic activity">
    <reaction evidence="1">
        <text>Hydrolysis of DNA containing ring-opened 7-methylguanine residues, releasing 2,6-diamino-4-hydroxy-5-(N-methyl)formamidopyrimidine.</text>
        <dbReference type="EC" id="3.2.2.23"/>
    </reaction>
</comment>
<dbReference type="RefSeq" id="WP_254414225.1">
    <property type="nucleotide sequence ID" value="NZ_CP099631.1"/>
</dbReference>
<evidence type="ECO:0000256" key="7">
    <source>
        <dbReference type="ARBA" id="ARBA00023239"/>
    </source>
</evidence>
<dbReference type="SMART" id="SM00898">
    <property type="entry name" value="Fapy_DNA_glyco"/>
    <property type="match status" value="1"/>
</dbReference>
<organism evidence="11 12">
    <name type="scientific">Dyadobacter chenhuakuii</name>
    <dbReference type="NCBI Taxonomy" id="2909339"/>
    <lineage>
        <taxon>Bacteria</taxon>
        <taxon>Pseudomonadati</taxon>
        <taxon>Bacteroidota</taxon>
        <taxon>Cytophagia</taxon>
        <taxon>Cytophagales</taxon>
        <taxon>Spirosomataceae</taxon>
        <taxon>Dyadobacter</taxon>
    </lineage>
</organism>
<evidence type="ECO:0000256" key="6">
    <source>
        <dbReference type="ARBA" id="ARBA00023204"/>
    </source>
</evidence>
<evidence type="ECO:0000313" key="11">
    <source>
        <dbReference type="EMBL" id="UTM21783.1"/>
    </source>
</evidence>
<dbReference type="InterPro" id="IPR010979">
    <property type="entry name" value="Ribosomal_uS13-like_H2TH"/>
</dbReference>
<dbReference type="PANTHER" id="PTHR22993:SF9">
    <property type="entry name" value="FORMAMIDOPYRIMIDINE-DNA GLYCOSYLASE"/>
    <property type="match status" value="1"/>
</dbReference>
<gene>
    <name evidence="11" type="ORF">NFI80_25245</name>
</gene>
<keyword evidence="12" id="KW-1185">Reference proteome</keyword>
<dbReference type="SMART" id="SM01232">
    <property type="entry name" value="H2TH"/>
    <property type="match status" value="1"/>
</dbReference>
<keyword evidence="7" id="KW-0456">Lyase</keyword>
<dbReference type="Pfam" id="PF06831">
    <property type="entry name" value="H2TH"/>
    <property type="match status" value="1"/>
</dbReference>
<keyword evidence="5" id="KW-0238">DNA-binding</keyword>
<dbReference type="EMBL" id="CP099631">
    <property type="protein sequence ID" value="UTM21783.1"/>
    <property type="molecule type" value="Genomic_DNA"/>
</dbReference>
<dbReference type="SUPFAM" id="SSF81624">
    <property type="entry name" value="N-terminal domain of MutM-like DNA repair proteins"/>
    <property type="match status" value="1"/>
</dbReference>
<dbReference type="InterPro" id="IPR012319">
    <property type="entry name" value="FPG_cat"/>
</dbReference>
<keyword evidence="8" id="KW-0511">Multifunctional enzyme</keyword>
<evidence type="ECO:0000256" key="2">
    <source>
        <dbReference type="ARBA" id="ARBA00009409"/>
    </source>
</evidence>